<evidence type="ECO:0000256" key="2">
    <source>
        <dbReference type="SAM" id="Phobius"/>
    </source>
</evidence>
<evidence type="ECO:0000313" key="3">
    <source>
        <dbReference type="EMBL" id="EEB05341.1"/>
    </source>
</evidence>
<keyword evidence="4" id="KW-1185">Reference proteome</keyword>
<keyword evidence="1" id="KW-0175">Coiled coil</keyword>
<dbReference type="Proteomes" id="UP000001744">
    <property type="component" value="Unassembled WGS sequence"/>
</dbReference>
<evidence type="ECO:0000313" key="4">
    <source>
        <dbReference type="Proteomes" id="UP000001744"/>
    </source>
</evidence>
<proteinExistence type="predicted"/>
<protein>
    <submittedName>
        <fullName evidence="3">Uncharacterized protein</fullName>
    </submittedName>
</protein>
<reference evidence="3 4" key="1">
    <citation type="journal article" date="2011" name="Science">
        <title>Comparative functional genomics of the fission yeasts.</title>
        <authorList>
            <person name="Rhind N."/>
            <person name="Chen Z."/>
            <person name="Yassour M."/>
            <person name="Thompson D.A."/>
            <person name="Haas B.J."/>
            <person name="Habib N."/>
            <person name="Wapinski I."/>
            <person name="Roy S."/>
            <person name="Lin M.F."/>
            <person name="Heiman D.I."/>
            <person name="Young S.K."/>
            <person name="Furuya K."/>
            <person name="Guo Y."/>
            <person name="Pidoux A."/>
            <person name="Chen H.M."/>
            <person name="Robbertse B."/>
            <person name="Goldberg J.M."/>
            <person name="Aoki K."/>
            <person name="Bayne E.H."/>
            <person name="Berlin A.M."/>
            <person name="Desjardins C.A."/>
            <person name="Dobbs E."/>
            <person name="Dukaj L."/>
            <person name="Fan L."/>
            <person name="FitzGerald M.G."/>
            <person name="French C."/>
            <person name="Gujja S."/>
            <person name="Hansen K."/>
            <person name="Keifenheim D."/>
            <person name="Levin J.Z."/>
            <person name="Mosher R.A."/>
            <person name="Mueller C.A."/>
            <person name="Pfiffner J."/>
            <person name="Priest M."/>
            <person name="Russ C."/>
            <person name="Smialowska A."/>
            <person name="Swoboda P."/>
            <person name="Sykes S.M."/>
            <person name="Vaughn M."/>
            <person name="Vengrova S."/>
            <person name="Yoder R."/>
            <person name="Zeng Q."/>
            <person name="Allshire R."/>
            <person name="Baulcombe D."/>
            <person name="Birren B.W."/>
            <person name="Brown W."/>
            <person name="Ekwall K."/>
            <person name="Kellis M."/>
            <person name="Leatherwood J."/>
            <person name="Levin H."/>
            <person name="Margalit H."/>
            <person name="Martienssen R."/>
            <person name="Nieduszynski C.A."/>
            <person name="Spatafora J.W."/>
            <person name="Friedman N."/>
            <person name="Dalgaard J.Z."/>
            <person name="Baumann P."/>
            <person name="Niki H."/>
            <person name="Regev A."/>
            <person name="Nusbaum C."/>
        </authorList>
    </citation>
    <scope>NUCLEOTIDE SEQUENCE [LARGE SCALE GENOMIC DNA]</scope>
    <source>
        <strain evidence="4">yFS275 / FY16936</strain>
    </source>
</reference>
<sequence>MKIANSSRLDTTSLLASDSLWRYVLGLLYLFSSGVSLSAFTAKYIIRPRWFQMMAVCSYMQKHGLGGFTSLQNILNIQQQGLQAANHRLQEIRTNRQRCQDQLSRLRKAAEEHGRTSANQVSLSTSVQALKDVVNMECSSFTRQREPFSSSDDNQLQFCSELRRLQKTPMSTV</sequence>
<accession>B6JVE0</accession>
<dbReference type="EMBL" id="KE651166">
    <property type="protein sequence ID" value="EEB05341.1"/>
    <property type="molecule type" value="Genomic_DNA"/>
</dbReference>
<feature type="coiled-coil region" evidence="1">
    <location>
        <begin position="82"/>
        <end position="109"/>
    </location>
</feature>
<feature type="transmembrane region" description="Helical" evidence="2">
    <location>
        <begin position="20"/>
        <end position="46"/>
    </location>
</feature>
<name>B6JVE0_SCHJY</name>
<keyword evidence="2" id="KW-0472">Membrane</keyword>
<dbReference type="HOGENOM" id="CLU_1548512_0_0_1"/>
<gene>
    <name evidence="3" type="ORF">SJAG_00348</name>
</gene>
<dbReference type="JaponicusDB" id="SJAG_00348"/>
<evidence type="ECO:0000256" key="1">
    <source>
        <dbReference type="SAM" id="Coils"/>
    </source>
</evidence>
<organism evidence="3 4">
    <name type="scientific">Schizosaccharomyces japonicus (strain yFS275 / FY16936)</name>
    <name type="common">Fission yeast</name>
    <dbReference type="NCBI Taxonomy" id="402676"/>
    <lineage>
        <taxon>Eukaryota</taxon>
        <taxon>Fungi</taxon>
        <taxon>Dikarya</taxon>
        <taxon>Ascomycota</taxon>
        <taxon>Taphrinomycotina</taxon>
        <taxon>Schizosaccharomycetes</taxon>
        <taxon>Schizosaccharomycetales</taxon>
        <taxon>Schizosaccharomycetaceae</taxon>
        <taxon>Schizosaccharomyces</taxon>
    </lineage>
</organism>
<dbReference type="VEuPathDB" id="FungiDB:SJAG_00348"/>
<dbReference type="AlphaFoldDB" id="B6JVE0"/>
<dbReference type="RefSeq" id="XP_002171634.1">
    <property type="nucleotide sequence ID" value="XM_002171598.2"/>
</dbReference>
<keyword evidence="2" id="KW-0812">Transmembrane</keyword>
<keyword evidence="2" id="KW-1133">Transmembrane helix</keyword>
<dbReference type="GeneID" id="7049661"/>